<reference evidence="1" key="1">
    <citation type="submission" date="2019-08" db="EMBL/GenBank/DDBJ databases">
        <authorList>
            <person name="Kucharzyk K."/>
            <person name="Murdoch R.W."/>
            <person name="Higgins S."/>
            <person name="Loffler F."/>
        </authorList>
    </citation>
    <scope>NUCLEOTIDE SEQUENCE</scope>
</reference>
<dbReference type="InterPro" id="IPR036278">
    <property type="entry name" value="Sialidase_sf"/>
</dbReference>
<comment type="caution">
    <text evidence="1">The sequence shown here is derived from an EMBL/GenBank/DDBJ whole genome shotgun (WGS) entry which is preliminary data.</text>
</comment>
<accession>A0A644WNC2</accession>
<sequence length="97" mass="10746">MGKTWSKATPEKLVSTGSESSYYGYRHFVTDGGKFIVGVEAPAAEKNRNEKNKYPGAVFFSKDAGKTFEILPFPYNADPTPTVSDETVFLTFVPKKK</sequence>
<organism evidence="1">
    <name type="scientific">bioreactor metagenome</name>
    <dbReference type="NCBI Taxonomy" id="1076179"/>
    <lineage>
        <taxon>unclassified sequences</taxon>
        <taxon>metagenomes</taxon>
        <taxon>ecological metagenomes</taxon>
    </lineage>
</organism>
<protein>
    <submittedName>
        <fullName evidence="1">Uncharacterized protein</fullName>
    </submittedName>
</protein>
<name>A0A644WNC2_9ZZZZ</name>
<dbReference type="SUPFAM" id="SSF50939">
    <property type="entry name" value="Sialidases"/>
    <property type="match status" value="1"/>
</dbReference>
<dbReference type="AlphaFoldDB" id="A0A644WNC2"/>
<dbReference type="EMBL" id="VSSQ01001087">
    <property type="protein sequence ID" value="MPM04968.1"/>
    <property type="molecule type" value="Genomic_DNA"/>
</dbReference>
<evidence type="ECO:0000313" key="1">
    <source>
        <dbReference type="EMBL" id="MPM04968.1"/>
    </source>
</evidence>
<proteinExistence type="predicted"/>
<gene>
    <name evidence="1" type="ORF">SDC9_51249</name>
</gene>